<evidence type="ECO:0000256" key="5">
    <source>
        <dbReference type="PROSITE-ProRule" id="PRU00042"/>
    </source>
</evidence>
<keyword evidence="8" id="KW-1185">Reference proteome</keyword>
<dbReference type="InterPro" id="IPR036236">
    <property type="entry name" value="Znf_C2H2_sf"/>
</dbReference>
<feature type="domain" description="C2H2-type" evidence="6">
    <location>
        <begin position="4"/>
        <end position="34"/>
    </location>
</feature>
<dbReference type="EMBL" id="MPUH01000065">
    <property type="protein sequence ID" value="OMJ92252.1"/>
    <property type="molecule type" value="Genomic_DNA"/>
</dbReference>
<keyword evidence="4" id="KW-0862">Zinc</keyword>
<evidence type="ECO:0000259" key="6">
    <source>
        <dbReference type="PROSITE" id="PS50157"/>
    </source>
</evidence>
<keyword evidence="3 5" id="KW-0863">Zinc-finger</keyword>
<evidence type="ECO:0000256" key="1">
    <source>
        <dbReference type="ARBA" id="ARBA00022723"/>
    </source>
</evidence>
<dbReference type="AlphaFoldDB" id="A0A1R2CTC9"/>
<dbReference type="GO" id="GO:0008270">
    <property type="term" value="F:zinc ion binding"/>
    <property type="evidence" value="ECO:0007669"/>
    <property type="project" value="UniProtKB-KW"/>
</dbReference>
<dbReference type="Pfam" id="PF00096">
    <property type="entry name" value="zf-C2H2"/>
    <property type="match status" value="3"/>
</dbReference>
<gene>
    <name evidence="7" type="ORF">SteCoe_5022</name>
</gene>
<dbReference type="PANTHER" id="PTHR23235">
    <property type="entry name" value="KRUEPPEL-LIKE TRANSCRIPTION FACTOR"/>
    <property type="match status" value="1"/>
</dbReference>
<dbReference type="SMART" id="SM00355">
    <property type="entry name" value="ZnF_C2H2"/>
    <property type="match status" value="3"/>
</dbReference>
<accession>A0A1R2CTC9</accession>
<protein>
    <recommendedName>
        <fullName evidence="6">C2H2-type domain-containing protein</fullName>
    </recommendedName>
</protein>
<feature type="domain" description="C2H2-type" evidence="6">
    <location>
        <begin position="63"/>
        <end position="92"/>
    </location>
</feature>
<dbReference type="SUPFAM" id="SSF57667">
    <property type="entry name" value="beta-beta-alpha zinc fingers"/>
    <property type="match status" value="2"/>
</dbReference>
<dbReference type="InterPro" id="IPR013087">
    <property type="entry name" value="Znf_C2H2_type"/>
</dbReference>
<dbReference type="Gene3D" id="3.30.160.60">
    <property type="entry name" value="Classic Zinc Finger"/>
    <property type="match status" value="3"/>
</dbReference>
<evidence type="ECO:0000313" key="7">
    <source>
        <dbReference type="EMBL" id="OMJ92252.1"/>
    </source>
</evidence>
<dbReference type="OrthoDB" id="6365676at2759"/>
<evidence type="ECO:0000256" key="4">
    <source>
        <dbReference type="ARBA" id="ARBA00022833"/>
    </source>
</evidence>
<sequence length="145" mass="16936">MEAHTCHVSGCFKVYKSKANLKRHIEAIHAETKKYQCNQCSKVLSSKQNLKEHKFIHSKELPYVCKEIGCGLRFRHGSQYSAHKRIHSIIRNILEDPNKENELKIFDIPMSLLDEINSNQLSNQKHEEINLPLIEMRQLFILPTI</sequence>
<organism evidence="7 8">
    <name type="scientific">Stentor coeruleus</name>
    <dbReference type="NCBI Taxonomy" id="5963"/>
    <lineage>
        <taxon>Eukaryota</taxon>
        <taxon>Sar</taxon>
        <taxon>Alveolata</taxon>
        <taxon>Ciliophora</taxon>
        <taxon>Postciliodesmatophora</taxon>
        <taxon>Heterotrichea</taxon>
        <taxon>Heterotrichida</taxon>
        <taxon>Stentoridae</taxon>
        <taxon>Stentor</taxon>
    </lineage>
</organism>
<dbReference type="GO" id="GO:0000981">
    <property type="term" value="F:DNA-binding transcription factor activity, RNA polymerase II-specific"/>
    <property type="evidence" value="ECO:0007669"/>
    <property type="project" value="TreeGrafter"/>
</dbReference>
<dbReference type="Proteomes" id="UP000187209">
    <property type="component" value="Unassembled WGS sequence"/>
</dbReference>
<reference evidence="7 8" key="1">
    <citation type="submission" date="2016-11" db="EMBL/GenBank/DDBJ databases">
        <title>The macronuclear genome of Stentor coeruleus: a giant cell with tiny introns.</title>
        <authorList>
            <person name="Slabodnick M."/>
            <person name="Ruby J.G."/>
            <person name="Reiff S.B."/>
            <person name="Swart E.C."/>
            <person name="Gosai S."/>
            <person name="Prabakaran S."/>
            <person name="Witkowska E."/>
            <person name="Larue G.E."/>
            <person name="Fisher S."/>
            <person name="Freeman R.M."/>
            <person name="Gunawardena J."/>
            <person name="Chu W."/>
            <person name="Stover N.A."/>
            <person name="Gregory B.D."/>
            <person name="Nowacki M."/>
            <person name="Derisi J."/>
            <person name="Roy S.W."/>
            <person name="Marshall W.F."/>
            <person name="Sood P."/>
        </authorList>
    </citation>
    <scope>NUCLEOTIDE SEQUENCE [LARGE SCALE GENOMIC DNA]</scope>
    <source>
        <strain evidence="7">WM001</strain>
    </source>
</reference>
<name>A0A1R2CTC9_9CILI</name>
<comment type="caution">
    <text evidence="7">The sequence shown here is derived from an EMBL/GenBank/DDBJ whole genome shotgun (WGS) entry which is preliminary data.</text>
</comment>
<dbReference type="GO" id="GO:0000978">
    <property type="term" value="F:RNA polymerase II cis-regulatory region sequence-specific DNA binding"/>
    <property type="evidence" value="ECO:0007669"/>
    <property type="project" value="TreeGrafter"/>
</dbReference>
<keyword evidence="1" id="KW-0479">Metal-binding</keyword>
<evidence type="ECO:0000313" key="8">
    <source>
        <dbReference type="Proteomes" id="UP000187209"/>
    </source>
</evidence>
<dbReference type="PANTHER" id="PTHR23235:SF178">
    <property type="entry name" value="C2H2-TYPE DOMAIN-CONTAINING PROTEIN-RELATED"/>
    <property type="match status" value="1"/>
</dbReference>
<evidence type="ECO:0000256" key="2">
    <source>
        <dbReference type="ARBA" id="ARBA00022737"/>
    </source>
</evidence>
<dbReference type="PROSITE" id="PS50157">
    <property type="entry name" value="ZINC_FINGER_C2H2_2"/>
    <property type="match status" value="3"/>
</dbReference>
<keyword evidence="2" id="KW-0677">Repeat</keyword>
<feature type="domain" description="C2H2-type" evidence="6">
    <location>
        <begin position="35"/>
        <end position="62"/>
    </location>
</feature>
<evidence type="ECO:0000256" key="3">
    <source>
        <dbReference type="ARBA" id="ARBA00022771"/>
    </source>
</evidence>
<dbReference type="PROSITE" id="PS00028">
    <property type="entry name" value="ZINC_FINGER_C2H2_1"/>
    <property type="match status" value="3"/>
</dbReference>
<proteinExistence type="predicted"/>